<evidence type="ECO:0000313" key="1">
    <source>
        <dbReference type="EMBL" id="JAT60919.1"/>
    </source>
</evidence>
<dbReference type="EMBL" id="GDJX01007017">
    <property type="protein sequence ID" value="JAT60919.1"/>
    <property type="molecule type" value="Transcribed_RNA"/>
</dbReference>
<protein>
    <submittedName>
        <fullName evidence="1">Uncharacterized protein</fullName>
    </submittedName>
</protein>
<reference evidence="1" key="1">
    <citation type="submission" date="2015-07" db="EMBL/GenBank/DDBJ databases">
        <title>Transcriptome Assembly of Anthurium amnicola.</title>
        <authorList>
            <person name="Suzuki J."/>
        </authorList>
    </citation>
    <scope>NUCLEOTIDE SEQUENCE</scope>
</reference>
<organism evidence="1">
    <name type="scientific">Anthurium amnicola</name>
    <dbReference type="NCBI Taxonomy" id="1678845"/>
    <lineage>
        <taxon>Eukaryota</taxon>
        <taxon>Viridiplantae</taxon>
        <taxon>Streptophyta</taxon>
        <taxon>Embryophyta</taxon>
        <taxon>Tracheophyta</taxon>
        <taxon>Spermatophyta</taxon>
        <taxon>Magnoliopsida</taxon>
        <taxon>Liliopsida</taxon>
        <taxon>Araceae</taxon>
        <taxon>Pothoideae</taxon>
        <taxon>Potheae</taxon>
        <taxon>Anthurium</taxon>
    </lineage>
</organism>
<dbReference type="AlphaFoldDB" id="A0A1D1Z241"/>
<accession>A0A1D1Z241</accession>
<gene>
    <name evidence="1" type="ORF">g.121332</name>
</gene>
<name>A0A1D1Z241_9ARAE</name>
<proteinExistence type="predicted"/>
<sequence>ALGCRGRGGGREPTLWALVGGYQRGGGVVQAALCGTAGCWQQRLLGSSDRGRPGLAGAVTAVQRRLLWAWADLGRSQLDLEQIQRSEVLTAAAGGLGHDRSATGRCAAEGGGGAVADLQGGGGGSGMRDTGSAAAVAEATAADRRCGHGGAAGVISQQGRRSGAVVPLNYCSLLIWREDGQPLPMVDLVVADPATVEAA</sequence>
<feature type="non-terminal residue" evidence="1">
    <location>
        <position position="1"/>
    </location>
</feature>